<comment type="caution">
    <text evidence="1">The sequence shown here is derived from an EMBL/GenBank/DDBJ whole genome shotgun (WGS) entry which is preliminary data.</text>
</comment>
<dbReference type="EMBL" id="MU971337">
    <property type="protein sequence ID" value="KAK9240878.1"/>
    <property type="molecule type" value="Genomic_DNA"/>
</dbReference>
<proteinExistence type="predicted"/>
<sequence>MSTVTEDFTSHHRHILSEFRSLQLDITKQEHDFKEWSSRFSTTHNSGSPTRSPTRKLQSATPEGLNPGAIEVELKDFKELFSKLKVTYLEQETKETFLRVILDEDEEEPKDESGNRKGLRVWKIGQTDLDEATERNGGLKQALVDKKKELQQVSDVITDLVGEVCDRYEMLKKEVTEAENMLLDMESMQEELKELESSEEAASQDVHQTLPLKETLDLYESLKAQQLGLDNDINELANVIIPEKKFELEKAGSELVNLSEIKKRIDEVAKLTVEARKIEVKHGKVVAKENIGRWYSNVLYILKRLLSIDNVHIDHLNEQVTLRFKNSKDRIYEVKLSFTNGRFYNATMISPTSLDIARVVDRAVQSNDIRYFIEELKLMVEL</sequence>
<accession>A0ACC3TAD6</accession>
<dbReference type="Proteomes" id="UP001433508">
    <property type="component" value="Unassembled WGS sequence"/>
</dbReference>
<gene>
    <name evidence="1" type="ORF">V1525DRAFT_394171</name>
</gene>
<reference evidence="2" key="1">
    <citation type="journal article" date="2024" name="Front. Bioeng. Biotechnol.">
        <title>Genome-scale model development and genomic sequencing of the oleaginous clade Lipomyces.</title>
        <authorList>
            <person name="Czajka J.J."/>
            <person name="Han Y."/>
            <person name="Kim J."/>
            <person name="Mondo S.J."/>
            <person name="Hofstad B.A."/>
            <person name="Robles A."/>
            <person name="Haridas S."/>
            <person name="Riley R."/>
            <person name="LaButti K."/>
            <person name="Pangilinan J."/>
            <person name="Andreopoulos W."/>
            <person name="Lipzen A."/>
            <person name="Yan J."/>
            <person name="Wang M."/>
            <person name="Ng V."/>
            <person name="Grigoriev I.V."/>
            <person name="Spatafora J.W."/>
            <person name="Magnuson J.K."/>
            <person name="Baker S.E."/>
            <person name="Pomraning K.R."/>
        </authorList>
    </citation>
    <scope>NUCLEOTIDE SEQUENCE [LARGE SCALE GENOMIC DNA]</scope>
    <source>
        <strain evidence="2">CBS 7786</strain>
    </source>
</reference>
<evidence type="ECO:0000313" key="2">
    <source>
        <dbReference type="Proteomes" id="UP001433508"/>
    </source>
</evidence>
<protein>
    <submittedName>
        <fullName evidence="1">Uncharacterized protein</fullName>
    </submittedName>
</protein>
<organism evidence="1 2">
    <name type="scientific">Lipomyces kononenkoae</name>
    <name type="common">Yeast</name>
    <dbReference type="NCBI Taxonomy" id="34357"/>
    <lineage>
        <taxon>Eukaryota</taxon>
        <taxon>Fungi</taxon>
        <taxon>Dikarya</taxon>
        <taxon>Ascomycota</taxon>
        <taxon>Saccharomycotina</taxon>
        <taxon>Lipomycetes</taxon>
        <taxon>Lipomycetales</taxon>
        <taxon>Lipomycetaceae</taxon>
        <taxon>Lipomyces</taxon>
    </lineage>
</organism>
<name>A0ACC3TAD6_LIPKO</name>
<evidence type="ECO:0000313" key="1">
    <source>
        <dbReference type="EMBL" id="KAK9240878.1"/>
    </source>
</evidence>
<keyword evidence="2" id="KW-1185">Reference proteome</keyword>